<dbReference type="Proteomes" id="UP000623967">
    <property type="component" value="Unassembled WGS sequence"/>
</dbReference>
<comment type="caution">
    <text evidence="2">The sequence shown here is derived from an EMBL/GenBank/DDBJ whole genome shotgun (WGS) entry which is preliminary data.</text>
</comment>
<protein>
    <recommendedName>
        <fullName evidence="4">Ribbon-helix-helix protein CopG domain-containing protein</fullName>
    </recommendedName>
</protein>
<accession>A0ABS1TLP2</accession>
<evidence type="ECO:0008006" key="4">
    <source>
        <dbReference type="Google" id="ProtNLM"/>
    </source>
</evidence>
<name>A0ABS1TLP2_9BACI</name>
<evidence type="ECO:0000313" key="2">
    <source>
        <dbReference type="EMBL" id="MBL4952167.1"/>
    </source>
</evidence>
<dbReference type="RefSeq" id="WP_202653445.1">
    <property type="nucleotide sequence ID" value="NZ_JAESWB010000134.1"/>
</dbReference>
<evidence type="ECO:0000313" key="3">
    <source>
        <dbReference type="Proteomes" id="UP000623967"/>
    </source>
</evidence>
<feature type="region of interest" description="Disordered" evidence="1">
    <location>
        <begin position="102"/>
        <end position="126"/>
    </location>
</feature>
<gene>
    <name evidence="2" type="ORF">JK635_08070</name>
</gene>
<evidence type="ECO:0000256" key="1">
    <source>
        <dbReference type="SAM" id="MobiDB-lite"/>
    </source>
</evidence>
<reference evidence="2 3" key="1">
    <citation type="submission" date="2021-01" db="EMBL/GenBank/DDBJ databases">
        <title>Genome public.</title>
        <authorList>
            <person name="Liu C."/>
            <person name="Sun Q."/>
        </authorList>
    </citation>
    <scope>NUCLEOTIDE SEQUENCE [LARGE SCALE GENOMIC DNA]</scope>
    <source>
        <strain evidence="2 3">YIM B02564</strain>
    </source>
</reference>
<dbReference type="EMBL" id="JAESWB010000134">
    <property type="protein sequence ID" value="MBL4952167.1"/>
    <property type="molecule type" value="Genomic_DNA"/>
</dbReference>
<proteinExistence type="predicted"/>
<sequence length="143" mass="16791">MVHYQAGSTISFRLPSDTPKEILDTLNKLKQQEGRGFSQRMIQLFFQALSEWDKYEVRVSLENLTDDERRWLDDDHTKALIQAMIENLLRHPNQIFPSLAEWSTEKEGEEKSSRIPASAESKPFKVESEHTKRLAYQLFDFDD</sequence>
<organism evidence="2 3">
    <name type="scientific">Neobacillus paridis</name>
    <dbReference type="NCBI Taxonomy" id="2803862"/>
    <lineage>
        <taxon>Bacteria</taxon>
        <taxon>Bacillati</taxon>
        <taxon>Bacillota</taxon>
        <taxon>Bacilli</taxon>
        <taxon>Bacillales</taxon>
        <taxon>Bacillaceae</taxon>
        <taxon>Neobacillus</taxon>
    </lineage>
</organism>
<feature type="compositionally biased region" description="Basic and acidic residues" evidence="1">
    <location>
        <begin position="103"/>
        <end position="113"/>
    </location>
</feature>
<keyword evidence="3" id="KW-1185">Reference proteome</keyword>